<dbReference type="Proteomes" id="UP000000787">
    <property type="component" value="Chromosome"/>
</dbReference>
<reference evidence="1 2" key="1">
    <citation type="journal article" date="2011" name="Stand. Genomic Sci.">
        <title>Complete genome sequence of the filamentous gliding predatory bacterium Herpetosiphon aurantiacus type strain (114-95(T)).</title>
        <authorList>
            <person name="Kiss H."/>
            <person name="Nett M."/>
            <person name="Domin N."/>
            <person name="Martin K."/>
            <person name="Maresca J.A."/>
            <person name="Copeland A."/>
            <person name="Lapidus A."/>
            <person name="Lucas S."/>
            <person name="Berry K.W."/>
            <person name="Glavina Del Rio T."/>
            <person name="Dalin E."/>
            <person name="Tice H."/>
            <person name="Pitluck S."/>
            <person name="Richardson P."/>
            <person name="Bruce D."/>
            <person name="Goodwin L."/>
            <person name="Han C."/>
            <person name="Detter J.C."/>
            <person name="Schmutz J."/>
            <person name="Brettin T."/>
            <person name="Land M."/>
            <person name="Hauser L."/>
            <person name="Kyrpides N.C."/>
            <person name="Ivanova N."/>
            <person name="Goker M."/>
            <person name="Woyke T."/>
            <person name="Klenk H.P."/>
            <person name="Bryant D.A."/>
        </authorList>
    </citation>
    <scope>NUCLEOTIDE SEQUENCE [LARGE SCALE GENOMIC DNA]</scope>
    <source>
        <strain evidence="2">ATCC 23779 / DSM 785 / 114-95</strain>
    </source>
</reference>
<accession>A9B2G2</accession>
<dbReference type="HOGENOM" id="CLU_2382181_0_0_0"/>
<sequence>MDIQAGRIAIDNIHDAIANLEENLKLVSTPTPPLLEFNGDLLAFYIPANQAWCVQFNPKQGSKLNPVLHPFLPYYEAVTKFNYIAARVREESGN</sequence>
<dbReference type="InParanoid" id="A9B2G2"/>
<protein>
    <submittedName>
        <fullName evidence="1">Uncharacterized protein</fullName>
    </submittedName>
</protein>
<evidence type="ECO:0000313" key="1">
    <source>
        <dbReference type="EMBL" id="ABX04007.1"/>
    </source>
</evidence>
<evidence type="ECO:0000313" key="2">
    <source>
        <dbReference type="Proteomes" id="UP000000787"/>
    </source>
</evidence>
<keyword evidence="2" id="KW-1185">Reference proteome</keyword>
<organism evidence="1 2">
    <name type="scientific">Herpetosiphon aurantiacus (strain ATCC 23779 / DSM 785 / 114-95)</name>
    <dbReference type="NCBI Taxonomy" id="316274"/>
    <lineage>
        <taxon>Bacteria</taxon>
        <taxon>Bacillati</taxon>
        <taxon>Chloroflexota</taxon>
        <taxon>Chloroflexia</taxon>
        <taxon>Herpetosiphonales</taxon>
        <taxon>Herpetosiphonaceae</taxon>
        <taxon>Herpetosiphon</taxon>
    </lineage>
</organism>
<dbReference type="AlphaFoldDB" id="A9B2G2"/>
<gene>
    <name evidence="1" type="ordered locus">Haur_1362</name>
</gene>
<dbReference type="BioCyc" id="HAUR316274:GHYA-1383-MONOMER"/>
<dbReference type="EMBL" id="CP000875">
    <property type="protein sequence ID" value="ABX04007.1"/>
    <property type="molecule type" value="Genomic_DNA"/>
</dbReference>
<proteinExistence type="predicted"/>
<dbReference type="KEGG" id="hau:Haur_1362"/>
<name>A9B2G2_HERA2</name>